<keyword evidence="1" id="KW-0694">RNA-binding</keyword>
<dbReference type="EMBL" id="MHCU01000051">
    <property type="protein sequence ID" value="OGY27017.1"/>
    <property type="molecule type" value="Genomic_DNA"/>
</dbReference>
<evidence type="ECO:0000313" key="3">
    <source>
        <dbReference type="EMBL" id="OGY27017.1"/>
    </source>
</evidence>
<dbReference type="PROSITE" id="PS50102">
    <property type="entry name" value="RRM"/>
    <property type="match status" value="1"/>
</dbReference>
<dbReference type="AlphaFoldDB" id="A0A1G1WII2"/>
<protein>
    <submittedName>
        <fullName evidence="3">RNA-binding protein</fullName>
    </submittedName>
</protein>
<sequence>MGKKLFVGGLPFETTNEELEKIFSDAGKVESANIITDRMTGRSRGFGFVEMSSDEEAAKAIEKLNGSKIGEREMAVAEARPREERPEKPE</sequence>
<dbReference type="InterPro" id="IPR012677">
    <property type="entry name" value="Nucleotide-bd_a/b_plait_sf"/>
</dbReference>
<dbReference type="Proteomes" id="UP000176645">
    <property type="component" value="Unassembled WGS sequence"/>
</dbReference>
<dbReference type="InterPro" id="IPR000504">
    <property type="entry name" value="RRM_dom"/>
</dbReference>
<dbReference type="Pfam" id="PF00076">
    <property type="entry name" value="RRM_1"/>
    <property type="match status" value="1"/>
</dbReference>
<dbReference type="Gene3D" id="3.30.70.330">
    <property type="match status" value="1"/>
</dbReference>
<dbReference type="SMART" id="SM00360">
    <property type="entry name" value="RRM"/>
    <property type="match status" value="1"/>
</dbReference>
<dbReference type="CDD" id="cd21608">
    <property type="entry name" value="RRM2_NsCP33_like"/>
    <property type="match status" value="1"/>
</dbReference>
<dbReference type="InterPro" id="IPR048289">
    <property type="entry name" value="RRM2_NsCP33-like"/>
</dbReference>
<comment type="caution">
    <text evidence="3">The sequence shown here is derived from an EMBL/GenBank/DDBJ whole genome shotgun (WGS) entry which is preliminary data.</text>
</comment>
<dbReference type="PANTHER" id="PTHR48027">
    <property type="entry name" value="HETEROGENEOUS NUCLEAR RIBONUCLEOPROTEIN 87F-RELATED"/>
    <property type="match status" value="1"/>
</dbReference>
<dbReference type="SUPFAM" id="SSF54928">
    <property type="entry name" value="RNA-binding domain, RBD"/>
    <property type="match status" value="1"/>
</dbReference>
<organism evidence="3 4">
    <name type="scientific">Candidatus Woykebacteria bacterium RBG_19FT_COMBO_43_10</name>
    <dbReference type="NCBI Taxonomy" id="1802598"/>
    <lineage>
        <taxon>Bacteria</taxon>
        <taxon>Candidatus Woykeibacteriota</taxon>
    </lineage>
</organism>
<dbReference type="GO" id="GO:0003723">
    <property type="term" value="F:RNA binding"/>
    <property type="evidence" value="ECO:0007669"/>
    <property type="project" value="UniProtKB-KW"/>
</dbReference>
<dbReference type="InterPro" id="IPR035979">
    <property type="entry name" value="RBD_domain_sf"/>
</dbReference>
<feature type="domain" description="RRM" evidence="2">
    <location>
        <begin position="3"/>
        <end position="81"/>
    </location>
</feature>
<dbReference type="InterPro" id="IPR052462">
    <property type="entry name" value="SLIRP/GR-RBP-like"/>
</dbReference>
<evidence type="ECO:0000313" key="4">
    <source>
        <dbReference type="Proteomes" id="UP000176645"/>
    </source>
</evidence>
<evidence type="ECO:0000259" key="2">
    <source>
        <dbReference type="PROSITE" id="PS50102"/>
    </source>
</evidence>
<accession>A0A1G1WII2</accession>
<reference evidence="3 4" key="1">
    <citation type="journal article" date="2016" name="Nat. Commun.">
        <title>Thousands of microbial genomes shed light on interconnected biogeochemical processes in an aquifer system.</title>
        <authorList>
            <person name="Anantharaman K."/>
            <person name="Brown C.T."/>
            <person name="Hug L.A."/>
            <person name="Sharon I."/>
            <person name="Castelle C.J."/>
            <person name="Probst A.J."/>
            <person name="Thomas B.C."/>
            <person name="Singh A."/>
            <person name="Wilkins M.J."/>
            <person name="Karaoz U."/>
            <person name="Brodie E.L."/>
            <person name="Williams K.H."/>
            <person name="Hubbard S.S."/>
            <person name="Banfield J.F."/>
        </authorList>
    </citation>
    <scope>NUCLEOTIDE SEQUENCE [LARGE SCALE GENOMIC DNA]</scope>
</reference>
<name>A0A1G1WII2_9BACT</name>
<proteinExistence type="predicted"/>
<gene>
    <name evidence="3" type="ORF">A2Z42_02365</name>
</gene>
<evidence type="ECO:0000256" key="1">
    <source>
        <dbReference type="ARBA" id="ARBA00022884"/>
    </source>
</evidence>